<sequence>MRSWVLILALSPVLAQAQIYRWTDEQGRVHFSQQPVAGATPVEVKPQVIERDAATLERERRSERYFDARRQENRQAAASAAAERAEREQECKVLEERLARLQLGGRYFRNNAEGERVYYSESEIEAARRQLATRIQQRCR</sequence>
<dbReference type="GeneID" id="77261324"/>
<reference evidence="6" key="1">
    <citation type="submission" date="2014-03" db="EMBL/GenBank/DDBJ databases">
        <title>Complete genome of Pseudomonas balearica DSM 6083T, a sewage water isolate from an enrichment with 2-methylnaphthalene.</title>
        <authorList>
            <person name="Salva-Serra F."/>
            <person name="Jaen-Luchoro D."/>
            <person name="Busquets A."/>
            <person name="Pena A."/>
            <person name="Gomila M."/>
            <person name="Bosch R."/>
            <person name="Nogales B."/>
            <person name="Garcia-Valdes E."/>
            <person name="Lalucat J."/>
            <person name="Bennasar A."/>
        </authorList>
    </citation>
    <scope>NUCLEOTIDE SEQUENCE [LARGE SCALE GENOMIC DNA]</scope>
    <source>
        <strain evidence="6">DSM 6083</strain>
    </source>
</reference>
<feature type="signal peptide" evidence="2">
    <location>
        <begin position="1"/>
        <end position="17"/>
    </location>
</feature>
<dbReference type="Proteomes" id="UP000182276">
    <property type="component" value="Unassembled WGS sequence"/>
</dbReference>
<evidence type="ECO:0000313" key="5">
    <source>
        <dbReference type="EMBL" id="SDM16498.1"/>
    </source>
</evidence>
<evidence type="ECO:0000313" key="4">
    <source>
        <dbReference type="EMBL" id="AJE16396.1"/>
    </source>
</evidence>
<feature type="compositionally biased region" description="Basic and acidic residues" evidence="1">
    <location>
        <begin position="62"/>
        <end position="73"/>
    </location>
</feature>
<feature type="region of interest" description="Disordered" evidence="1">
    <location>
        <begin position="62"/>
        <end position="83"/>
    </location>
</feature>
<dbReference type="EMBL" id="CP007511">
    <property type="protein sequence ID" value="AJE16396.1"/>
    <property type="molecule type" value="Genomic_DNA"/>
</dbReference>
<reference evidence="5 7" key="2">
    <citation type="submission" date="2016-10" db="EMBL/GenBank/DDBJ databases">
        <authorList>
            <person name="Varghese N."/>
            <person name="Submissions S."/>
        </authorList>
    </citation>
    <scope>NUCLEOTIDE SEQUENCE [LARGE SCALE GENOMIC DNA]</scope>
    <source>
        <strain evidence="5 7">DSM 6083</strain>
    </source>
</reference>
<evidence type="ECO:0000313" key="7">
    <source>
        <dbReference type="Proteomes" id="UP000182276"/>
    </source>
</evidence>
<evidence type="ECO:0000256" key="2">
    <source>
        <dbReference type="SAM" id="SignalP"/>
    </source>
</evidence>
<protein>
    <recommendedName>
        <fullName evidence="3">DUF4124 domain-containing protein</fullName>
    </recommendedName>
</protein>
<feature type="domain" description="DUF4124" evidence="3">
    <location>
        <begin position="7"/>
        <end position="47"/>
    </location>
</feature>
<evidence type="ECO:0000313" key="6">
    <source>
        <dbReference type="Proteomes" id="UP000031271"/>
    </source>
</evidence>
<accession>A0A8D3Y3U7</accession>
<keyword evidence="7" id="KW-1185">Reference proteome</keyword>
<dbReference type="RefSeq" id="WP_043221618.1">
    <property type="nucleotide sequence ID" value="NZ_CP007511.1"/>
</dbReference>
<dbReference type="Proteomes" id="UP000031271">
    <property type="component" value="Chromosome"/>
</dbReference>
<feature type="chain" id="PRO_5034513796" description="DUF4124 domain-containing protein" evidence="2">
    <location>
        <begin position="18"/>
        <end position="140"/>
    </location>
</feature>
<proteinExistence type="predicted"/>
<organism evidence="4 6">
    <name type="scientific">Stutzerimonas balearica DSM 6083</name>
    <dbReference type="NCBI Taxonomy" id="1123016"/>
    <lineage>
        <taxon>Bacteria</taxon>
        <taxon>Pseudomonadati</taxon>
        <taxon>Pseudomonadota</taxon>
        <taxon>Gammaproteobacteria</taxon>
        <taxon>Pseudomonadales</taxon>
        <taxon>Pseudomonadaceae</taxon>
        <taxon>Stutzerimonas</taxon>
    </lineage>
</organism>
<name>A0A8D3Y3U7_9GAMM</name>
<dbReference type="AlphaFoldDB" id="A0A8D3Y3U7"/>
<gene>
    <name evidence="4" type="ORF">CL52_15640</name>
    <name evidence="5" type="ORF">SAMN05660875_102617</name>
</gene>
<dbReference type="Pfam" id="PF13511">
    <property type="entry name" value="DUF4124"/>
    <property type="match status" value="1"/>
</dbReference>
<evidence type="ECO:0000259" key="3">
    <source>
        <dbReference type="Pfam" id="PF13511"/>
    </source>
</evidence>
<dbReference type="InterPro" id="IPR025392">
    <property type="entry name" value="DUF4124"/>
</dbReference>
<dbReference type="KEGG" id="pbm:CL52_15640"/>
<evidence type="ECO:0000256" key="1">
    <source>
        <dbReference type="SAM" id="MobiDB-lite"/>
    </source>
</evidence>
<reference evidence="4 6" key="3">
    <citation type="journal article" name="Genome Announc.">
        <title>Complete Genome Sequence of Pseudomonas balearica DSM 6083T.</title>
        <authorList>
            <person name="Bennasar-Figueras A."/>
            <person name="Salva-Serra F."/>
            <person name="Jaen-Luchoro D."/>
            <person name="Segui C."/>
            <person name="Aliaga F."/>
            <person name="Busquets A."/>
            <person name="Gomila M."/>
            <person name="Moore E.R."/>
            <person name="Lalucat J."/>
        </authorList>
    </citation>
    <scope>NUCLEOTIDE SEQUENCE [LARGE SCALE GENOMIC DNA]</scope>
    <source>
        <strain evidence="6">DSM 6083</strain>
        <strain evidence="4">DSM6083</strain>
    </source>
</reference>
<keyword evidence="2" id="KW-0732">Signal</keyword>
<dbReference type="EMBL" id="FNHO01000002">
    <property type="protein sequence ID" value="SDM16498.1"/>
    <property type="molecule type" value="Genomic_DNA"/>
</dbReference>